<dbReference type="GO" id="GO:0003729">
    <property type="term" value="F:mRNA binding"/>
    <property type="evidence" value="ECO:0007669"/>
    <property type="project" value="InterPro"/>
</dbReference>
<dbReference type="PANTHER" id="PTHR15921">
    <property type="entry name" value="PRE-MRNA CLEAVAGE COMPLEX II"/>
    <property type="match status" value="1"/>
</dbReference>
<dbReference type="SMART" id="SM00582">
    <property type="entry name" value="RPR"/>
    <property type="match status" value="1"/>
</dbReference>
<feature type="region of interest" description="Disordered" evidence="1">
    <location>
        <begin position="285"/>
        <end position="318"/>
    </location>
</feature>
<dbReference type="SUPFAM" id="SSF48464">
    <property type="entry name" value="ENTH/VHS domain"/>
    <property type="match status" value="1"/>
</dbReference>
<dbReference type="GO" id="GO:0000993">
    <property type="term" value="F:RNA polymerase II complex binding"/>
    <property type="evidence" value="ECO:0007669"/>
    <property type="project" value="InterPro"/>
</dbReference>
<organism evidence="3 4">
    <name type="scientific">Ceriporiopsis subvermispora (strain B)</name>
    <name type="common">White-rot fungus</name>
    <name type="synonym">Gelatoporia subvermispora</name>
    <dbReference type="NCBI Taxonomy" id="914234"/>
    <lineage>
        <taxon>Eukaryota</taxon>
        <taxon>Fungi</taxon>
        <taxon>Dikarya</taxon>
        <taxon>Basidiomycota</taxon>
        <taxon>Agaricomycotina</taxon>
        <taxon>Agaricomycetes</taxon>
        <taxon>Polyporales</taxon>
        <taxon>Gelatoporiaceae</taxon>
        <taxon>Gelatoporia</taxon>
    </lineage>
</organism>
<dbReference type="InterPro" id="IPR054127">
    <property type="entry name" value="Pcf11_C"/>
</dbReference>
<feature type="compositionally biased region" description="Basic and acidic residues" evidence="1">
    <location>
        <begin position="588"/>
        <end position="604"/>
    </location>
</feature>
<evidence type="ECO:0000313" key="4">
    <source>
        <dbReference type="Proteomes" id="UP000016930"/>
    </source>
</evidence>
<proteinExistence type="predicted"/>
<dbReference type="InterPro" id="IPR008942">
    <property type="entry name" value="ENTH_VHS"/>
</dbReference>
<dbReference type="InterPro" id="IPR006569">
    <property type="entry name" value="CID_dom"/>
</dbReference>
<feature type="region of interest" description="Disordered" evidence="1">
    <location>
        <begin position="375"/>
        <end position="398"/>
    </location>
</feature>
<dbReference type="GO" id="GO:0031124">
    <property type="term" value="P:mRNA 3'-end processing"/>
    <property type="evidence" value="ECO:0007669"/>
    <property type="project" value="InterPro"/>
</dbReference>
<dbReference type="EMBL" id="KB445792">
    <property type="protein sequence ID" value="EMD40783.1"/>
    <property type="molecule type" value="Genomic_DNA"/>
</dbReference>
<dbReference type="Pfam" id="PF21936">
    <property type="entry name" value="Pcf11_C"/>
    <property type="match status" value="1"/>
</dbReference>
<evidence type="ECO:0000256" key="1">
    <source>
        <dbReference type="SAM" id="MobiDB-lite"/>
    </source>
</evidence>
<dbReference type="AlphaFoldDB" id="M2QUN5"/>
<keyword evidence="4" id="KW-1185">Reference proteome</keyword>
<dbReference type="PANTHER" id="PTHR15921:SF3">
    <property type="entry name" value="PRE-MRNA CLEAVAGE COMPLEX 2 PROTEIN PCF11"/>
    <property type="match status" value="1"/>
</dbReference>
<dbReference type="InterPro" id="IPR045154">
    <property type="entry name" value="PCF11-like"/>
</dbReference>
<dbReference type="GO" id="GO:0005849">
    <property type="term" value="C:mRNA cleavage factor complex"/>
    <property type="evidence" value="ECO:0007669"/>
    <property type="project" value="TreeGrafter"/>
</dbReference>
<name>M2QUN5_CERS8</name>
<dbReference type="InterPro" id="IPR047415">
    <property type="entry name" value="Pcf11_CID"/>
</dbReference>
<feature type="region of interest" description="Disordered" evidence="1">
    <location>
        <begin position="588"/>
        <end position="659"/>
    </location>
</feature>
<sequence length="659" mass="72168">MSLYPQSQAYSQAPYPAHGYGQPVPPPAAYHYPPPPVQPVFHVDPSIFRRDYMTRLNELTINSRPVIQSLSMIAQDFTRYAEIVVQCIETHIRRVPAWMKLPAFYLLDAISKNVYDPYARYFTPVVVQLFLETYEQVDQDTRRKMEEMLLTWRTGAPNGRELFGVVPQVAIERQIWSGDQTTASSSRHPSTSTGISAGQVLSELDFVLGQRERALQSNSYDKTAQNHVAVLQQLRKLVQAGVSQPELSQILNQLRALAPPAAVSSQPSPPPAAIPSYSQPPFAAPVPAAYPGPADHVTHPAQVQSPQSPYPSTFDGLKHEPVELPALTSQTLPTPTAAPAASAAPPLVVNNITNLYNALLKAGVVSASATPTGAGATAKAEEATENVDPARAAAREHRKKVLSQKVKLTSTDINKQRSEIVHFLYQRLPTQCKQCGIRFPEGSTAKKNMEDHMDMHFRQNRKAGQAVGRGHSRSWFVSVEDWTHDGAIDGKGKGRANGSRLVTSSAAQAAETAQREAELRAMFVVVPPGDEAKSISCPICKEPLKSEFMEDDEEWVWQNAVRKDDKIYHATCHAEALASKTSLAVRLRNEVSSRSRSLTPERRMRTTPPRVAIPLDGGAKVPGSPSGSPARSSTKRKAEDDETSGERTPPTKKLAAEPA</sequence>
<feature type="domain" description="CID" evidence="2">
    <location>
        <begin position="44"/>
        <end position="179"/>
    </location>
</feature>
<dbReference type="CDD" id="cd16982">
    <property type="entry name" value="CID_Pcf11"/>
    <property type="match status" value="1"/>
</dbReference>
<dbReference type="Gene3D" id="1.25.40.90">
    <property type="match status" value="1"/>
</dbReference>
<dbReference type="GO" id="GO:0006369">
    <property type="term" value="P:termination of RNA polymerase II transcription"/>
    <property type="evidence" value="ECO:0007669"/>
    <property type="project" value="InterPro"/>
</dbReference>
<evidence type="ECO:0000313" key="3">
    <source>
        <dbReference type="EMBL" id="EMD40783.1"/>
    </source>
</evidence>
<dbReference type="Proteomes" id="UP000016930">
    <property type="component" value="Unassembled WGS sequence"/>
</dbReference>
<accession>M2QUN5</accession>
<dbReference type="Pfam" id="PF04818">
    <property type="entry name" value="CID"/>
    <property type="match status" value="1"/>
</dbReference>
<dbReference type="OrthoDB" id="2129491at2759"/>
<feature type="compositionally biased region" description="Polar residues" evidence="1">
    <location>
        <begin position="301"/>
        <end position="311"/>
    </location>
</feature>
<dbReference type="STRING" id="914234.M2QUN5"/>
<protein>
    <recommendedName>
        <fullName evidence="2">CID domain-containing protein</fullName>
    </recommendedName>
</protein>
<reference evidence="3 4" key="1">
    <citation type="journal article" date="2012" name="Proc. Natl. Acad. Sci. U.S.A.">
        <title>Comparative genomics of Ceriporiopsis subvermispora and Phanerochaete chrysosporium provide insight into selective ligninolysis.</title>
        <authorList>
            <person name="Fernandez-Fueyo E."/>
            <person name="Ruiz-Duenas F.J."/>
            <person name="Ferreira P."/>
            <person name="Floudas D."/>
            <person name="Hibbett D.S."/>
            <person name="Canessa P."/>
            <person name="Larrondo L.F."/>
            <person name="James T.Y."/>
            <person name="Seelenfreund D."/>
            <person name="Lobos S."/>
            <person name="Polanco R."/>
            <person name="Tello M."/>
            <person name="Honda Y."/>
            <person name="Watanabe T."/>
            <person name="Watanabe T."/>
            <person name="Ryu J.S."/>
            <person name="Kubicek C.P."/>
            <person name="Schmoll M."/>
            <person name="Gaskell J."/>
            <person name="Hammel K.E."/>
            <person name="St John F.J."/>
            <person name="Vanden Wymelenberg A."/>
            <person name="Sabat G."/>
            <person name="Splinter BonDurant S."/>
            <person name="Syed K."/>
            <person name="Yadav J.S."/>
            <person name="Doddapaneni H."/>
            <person name="Subramanian V."/>
            <person name="Lavin J.L."/>
            <person name="Oguiza J.A."/>
            <person name="Perez G."/>
            <person name="Pisabarro A.G."/>
            <person name="Ramirez L."/>
            <person name="Santoyo F."/>
            <person name="Master E."/>
            <person name="Coutinho P.M."/>
            <person name="Henrissat B."/>
            <person name="Lombard V."/>
            <person name="Magnuson J.K."/>
            <person name="Kuees U."/>
            <person name="Hori C."/>
            <person name="Igarashi K."/>
            <person name="Samejima M."/>
            <person name="Held B.W."/>
            <person name="Barry K.W."/>
            <person name="LaButti K.M."/>
            <person name="Lapidus A."/>
            <person name="Lindquist E.A."/>
            <person name="Lucas S.M."/>
            <person name="Riley R."/>
            <person name="Salamov A.A."/>
            <person name="Hoffmeister D."/>
            <person name="Schwenk D."/>
            <person name="Hadar Y."/>
            <person name="Yarden O."/>
            <person name="de Vries R.P."/>
            <person name="Wiebenga A."/>
            <person name="Stenlid J."/>
            <person name="Eastwood D."/>
            <person name="Grigoriev I.V."/>
            <person name="Berka R.M."/>
            <person name="Blanchette R.A."/>
            <person name="Kersten P."/>
            <person name="Martinez A.T."/>
            <person name="Vicuna R."/>
            <person name="Cullen D."/>
        </authorList>
    </citation>
    <scope>NUCLEOTIDE SEQUENCE [LARGE SCALE GENOMIC DNA]</scope>
    <source>
        <strain evidence="3 4">B</strain>
    </source>
</reference>
<dbReference type="GO" id="GO:0005737">
    <property type="term" value="C:cytoplasm"/>
    <property type="evidence" value="ECO:0007669"/>
    <property type="project" value="TreeGrafter"/>
</dbReference>
<evidence type="ECO:0000259" key="2">
    <source>
        <dbReference type="PROSITE" id="PS51391"/>
    </source>
</evidence>
<dbReference type="PROSITE" id="PS51391">
    <property type="entry name" value="CID"/>
    <property type="match status" value="1"/>
</dbReference>
<dbReference type="HOGENOM" id="CLU_015606_2_0_1"/>
<gene>
    <name evidence="3" type="ORF">CERSUDRAFT_111367</name>
</gene>
<dbReference type="FunFam" id="1.25.40.90:FF:000016">
    <property type="entry name" value="mRNA cleavage factor complex component Pcf11"/>
    <property type="match status" value="1"/>
</dbReference>